<evidence type="ECO:0000313" key="2">
    <source>
        <dbReference type="Proteomes" id="UP000314960"/>
    </source>
</evidence>
<dbReference type="EMBL" id="CP018176">
    <property type="protein sequence ID" value="AUJ29636.1"/>
    <property type="molecule type" value="Genomic_DNA"/>
</dbReference>
<dbReference type="Proteomes" id="UP000314960">
    <property type="component" value="Chromosome"/>
</dbReference>
<reference evidence="1 2" key="1">
    <citation type="submission" date="2016-11" db="EMBL/GenBank/DDBJ databases">
        <title>Interaction between Lactobacillus species and yeast in water kefir.</title>
        <authorList>
            <person name="Behr J."/>
            <person name="Xu D."/>
            <person name="Vogel R.F."/>
        </authorList>
    </citation>
    <scope>NUCLEOTIDE SEQUENCE [LARGE SCALE GENOMIC DNA]</scope>
    <source>
        <strain evidence="1 2">TMW 1.1822</strain>
    </source>
</reference>
<dbReference type="KEGG" id="lhw:BSQ49_05130"/>
<protein>
    <submittedName>
        <fullName evidence="1">Uncharacterized protein</fullName>
    </submittedName>
</protein>
<sequence>MTVDYRDPTAITEPDTIDQSKVSEANKQLAKWLREKMYGVDVREALARLAEQTSSDVYDDRVIALALQTLTDKLSKEWEDTLAGATQDSEVKNARIDVNGLVYTTLKSRIDVLQLSTVTTLYVTDVQEIQTLRLLNLTQSSSPMRYTKVATVEDIFTGDPGLKIQDVSKIRIVKVSDI</sequence>
<gene>
    <name evidence="1" type="ORF">BSQ49_05130</name>
</gene>
<dbReference type="RefSeq" id="WP_141053253.1">
    <property type="nucleotide sequence ID" value="NZ_CP018176.1"/>
</dbReference>
<proteinExistence type="predicted"/>
<name>A0A3S6QNY0_9LACO</name>
<accession>A0A3S6QNY0</accession>
<dbReference type="AlphaFoldDB" id="A0A3S6QNY0"/>
<organism evidence="1 2">
    <name type="scientific">Liquorilactobacillus hordei</name>
    <dbReference type="NCBI Taxonomy" id="468911"/>
    <lineage>
        <taxon>Bacteria</taxon>
        <taxon>Bacillati</taxon>
        <taxon>Bacillota</taxon>
        <taxon>Bacilli</taxon>
        <taxon>Lactobacillales</taxon>
        <taxon>Lactobacillaceae</taxon>
        <taxon>Liquorilactobacillus</taxon>
    </lineage>
</organism>
<evidence type="ECO:0000313" key="1">
    <source>
        <dbReference type="EMBL" id="AUJ29636.1"/>
    </source>
</evidence>